<evidence type="ECO:0000256" key="7">
    <source>
        <dbReference type="ARBA" id="ARBA00022946"/>
    </source>
</evidence>
<dbReference type="InterPro" id="IPR020596">
    <property type="entry name" value="rRNA_Ade_Mease_Trfase_CS"/>
</dbReference>
<keyword evidence="13" id="KW-0175">Coiled coil</keyword>
<protein>
    <recommendedName>
        <fullName evidence="12">rRNA adenine N(6)-methyltransferase</fullName>
        <ecNumber evidence="12">2.1.1.-</ecNumber>
    </recommendedName>
</protein>
<keyword evidence="3 11" id="KW-0489">Methyltransferase</keyword>
<dbReference type="InterPro" id="IPR020598">
    <property type="entry name" value="rRNA_Ade_methylase_Trfase_N"/>
</dbReference>
<keyword evidence="8" id="KW-0805">Transcription regulation</keyword>
<dbReference type="FunFam" id="3.40.50.150:FF:000109">
    <property type="entry name" value="rRNA adenine N(6)-methyltransferase"/>
    <property type="match status" value="1"/>
</dbReference>
<reference evidence="17" key="1">
    <citation type="submission" date="2016-06" db="UniProtKB">
        <authorList>
            <consortium name="WormBaseParasite"/>
        </authorList>
    </citation>
    <scope>IDENTIFICATION</scope>
</reference>
<dbReference type="EMBL" id="UYRW01000655">
    <property type="protein sequence ID" value="VDK69141.1"/>
    <property type="molecule type" value="Genomic_DNA"/>
</dbReference>
<gene>
    <name evidence="15" type="ORF">NOO_LOCUS3441</name>
</gene>
<dbReference type="FunFam" id="1.10.8.100:FF:000006">
    <property type="entry name" value="rRNA adenine N(6)-methyltransferase"/>
    <property type="match status" value="1"/>
</dbReference>
<feature type="binding site" evidence="11">
    <location>
        <position position="59"/>
    </location>
    <ligand>
        <name>S-adenosyl-L-methionine</name>
        <dbReference type="ChEBI" id="CHEBI:59789"/>
    </ligand>
</feature>
<feature type="coiled-coil region" evidence="13">
    <location>
        <begin position="549"/>
        <end position="576"/>
    </location>
</feature>
<dbReference type="AlphaFoldDB" id="A0A182E605"/>
<proteinExistence type="inferred from homology"/>
<comment type="similarity">
    <text evidence="11 12">Belongs to the class I-like SAM-binding methyltransferase superfamily. rRNA adenine N(6)-methyltransferase family.</text>
</comment>
<evidence type="ECO:0000256" key="4">
    <source>
        <dbReference type="ARBA" id="ARBA00022679"/>
    </source>
</evidence>
<feature type="binding site" evidence="11">
    <location>
        <position position="81"/>
    </location>
    <ligand>
        <name>S-adenosyl-L-methionine</name>
        <dbReference type="ChEBI" id="CHEBI:59789"/>
    </ligand>
</feature>
<dbReference type="GO" id="GO:0034246">
    <property type="term" value="F:mitochondrial transcription factor activity"/>
    <property type="evidence" value="ECO:0007669"/>
    <property type="project" value="TreeGrafter"/>
</dbReference>
<dbReference type="CDD" id="cd02440">
    <property type="entry name" value="AdoMet_MTases"/>
    <property type="match status" value="1"/>
</dbReference>
<dbReference type="Pfam" id="PF00398">
    <property type="entry name" value="RrnaAD"/>
    <property type="match status" value="1"/>
</dbReference>
<evidence type="ECO:0000256" key="9">
    <source>
        <dbReference type="ARBA" id="ARBA00023128"/>
    </source>
</evidence>
<dbReference type="PROSITE" id="PS51689">
    <property type="entry name" value="SAM_RNA_A_N6_MT"/>
    <property type="match status" value="1"/>
</dbReference>
<comment type="subcellular location">
    <subcellularLocation>
        <location evidence="1">Mitochondrion</location>
    </subcellularLocation>
</comment>
<evidence type="ECO:0000313" key="15">
    <source>
        <dbReference type="EMBL" id="VDK69141.1"/>
    </source>
</evidence>
<feature type="binding site" evidence="11">
    <location>
        <position position="32"/>
    </location>
    <ligand>
        <name>S-adenosyl-L-methionine</name>
        <dbReference type="ChEBI" id="CHEBI:59789"/>
    </ligand>
</feature>
<evidence type="ECO:0000256" key="11">
    <source>
        <dbReference type="PROSITE-ProRule" id="PRU01026"/>
    </source>
</evidence>
<dbReference type="STRING" id="42157.A0A182E605"/>
<sequence length="802" mass="92575">MATNFSRLPPLPSLKNFLYAYRLQAKKILSQNYLMDMNLTRKIVRQAEVKQGDHVIEVGPGPGSITRAILETNCQRLDVIEVDHRFIPPLEVLKEASEERMFIHRDDILKINIEQIWSSVGVERVAWEEDRLPKAHIIGNLPFNIASPLIIKFLREMLYRQGPWSFGRVPLLLTFQMEVAERLCAPVDSPFRARISIMSAFITEPKLLFQIPGRCFVPSPKVNVGVVRFIPRQDPLIKTSFEVVEKVCRRIFNYRQKYVIKGVRSLYPKELAKDLADDLLRRCRIDPTTTAICLGVEQFADVCYVYEEHCRKYPGVFLYEHSNQDRTLEELARLPNAIPPSNPFDKEFPSEGVKFSDAAATCSISHHCLEELQVTMSALTPMKLNEQIISMRKPVEKARVRLCRRLIRQRKLLQKSKDEKKARKVNRIIEEIDHCKKICRDDVSKFALINLKGLHDLLEKNKTSVDERVLYKLACQETVVKSVEEFRIKYPNWQHEVSFLLQRLGLQYKSQRDAKKMLQQSETKETAETSLRMKTEKAEDVKILIKKEIRKAIRKGENLERKKKKLKDKMKSSESKEIAVPTFSLPKLELPKPVITKGQLLRKDAFNFLQTHLISLLTNAILFCFIQAVIKFLCSDGNQDDENPSVGMSSVLDRDIVLQENANENTINGNDETIRNNIPMKTRNIEKRKKDLEYERSKKRKDTVKRNEPGADSSLKGYSKITSYLYRNTIVIFSGEDVEASTFVVKTDNETESREQFESEVFDDVKLGTYYLSANGTSSLFSSHDGLQYRPIYAIIDSADKL</sequence>
<dbReference type="EC" id="2.1.1.-" evidence="12"/>
<evidence type="ECO:0000256" key="1">
    <source>
        <dbReference type="ARBA" id="ARBA00004173"/>
    </source>
</evidence>
<dbReference type="Gene3D" id="1.10.8.100">
    <property type="entry name" value="Ribosomal RNA adenine dimethylase-like, domain 2"/>
    <property type="match status" value="1"/>
</dbReference>
<feature type="binding site" evidence="11">
    <location>
        <position position="140"/>
    </location>
    <ligand>
        <name>S-adenosyl-L-methionine</name>
        <dbReference type="ChEBI" id="CHEBI:59789"/>
    </ligand>
</feature>
<feature type="domain" description="Ribosomal RNA adenine methylase transferase N-terminal" evidence="14">
    <location>
        <begin position="39"/>
        <end position="233"/>
    </location>
</feature>
<evidence type="ECO:0000259" key="14">
    <source>
        <dbReference type="SMART" id="SM00650"/>
    </source>
</evidence>
<name>A0A182E605_ONCOC</name>
<keyword evidence="10" id="KW-0804">Transcription</keyword>
<organism evidence="17">
    <name type="scientific">Onchocerca ochengi</name>
    <name type="common">Filarial nematode worm</name>
    <dbReference type="NCBI Taxonomy" id="42157"/>
    <lineage>
        <taxon>Eukaryota</taxon>
        <taxon>Metazoa</taxon>
        <taxon>Ecdysozoa</taxon>
        <taxon>Nematoda</taxon>
        <taxon>Chromadorea</taxon>
        <taxon>Rhabditida</taxon>
        <taxon>Spirurina</taxon>
        <taxon>Spiruromorpha</taxon>
        <taxon>Filarioidea</taxon>
        <taxon>Onchocercidae</taxon>
        <taxon>Onchocerca</taxon>
    </lineage>
</organism>
<dbReference type="PANTHER" id="PTHR11727:SF17">
    <property type="entry name" value="DIMETHYLADENOSINE TRANSFERASE 1, MITOCHONDRIAL"/>
    <property type="match status" value="1"/>
</dbReference>
<dbReference type="PANTHER" id="PTHR11727">
    <property type="entry name" value="DIMETHYLADENOSINE TRANSFERASE"/>
    <property type="match status" value="1"/>
</dbReference>
<dbReference type="Proteomes" id="UP000271087">
    <property type="component" value="Unassembled WGS sequence"/>
</dbReference>
<keyword evidence="16" id="KW-1185">Reference proteome</keyword>
<feature type="binding site" evidence="11">
    <location>
        <position position="107"/>
    </location>
    <ligand>
        <name>S-adenosyl-L-methionine</name>
        <dbReference type="ChEBI" id="CHEBI:59789"/>
    </ligand>
</feature>
<evidence type="ECO:0000313" key="17">
    <source>
        <dbReference type="WBParaSite" id="nOo.2.0.1.t03441-RA"/>
    </source>
</evidence>
<keyword evidence="5 11" id="KW-0949">S-adenosyl-L-methionine</keyword>
<evidence type="ECO:0000256" key="10">
    <source>
        <dbReference type="ARBA" id="ARBA00023163"/>
    </source>
</evidence>
<evidence type="ECO:0000256" key="5">
    <source>
        <dbReference type="ARBA" id="ARBA00022691"/>
    </source>
</evidence>
<keyword evidence="2 12" id="KW-0698">rRNA processing</keyword>
<dbReference type="GO" id="GO:0003723">
    <property type="term" value="F:RNA binding"/>
    <property type="evidence" value="ECO:0007669"/>
    <property type="project" value="UniProtKB-UniRule"/>
</dbReference>
<evidence type="ECO:0000256" key="2">
    <source>
        <dbReference type="ARBA" id="ARBA00022552"/>
    </source>
</evidence>
<evidence type="ECO:0000256" key="6">
    <source>
        <dbReference type="ARBA" id="ARBA00022884"/>
    </source>
</evidence>
<dbReference type="GO" id="GO:0006391">
    <property type="term" value="P:transcription initiation at mitochondrial promoter"/>
    <property type="evidence" value="ECO:0007669"/>
    <property type="project" value="TreeGrafter"/>
</dbReference>
<dbReference type="InterPro" id="IPR023165">
    <property type="entry name" value="rRNA_Ade_diMease-like_C"/>
</dbReference>
<keyword evidence="4 11" id="KW-0808">Transferase</keyword>
<keyword evidence="7" id="KW-0809">Transit peptide</keyword>
<dbReference type="SMART" id="SM00650">
    <property type="entry name" value="rADc"/>
    <property type="match status" value="1"/>
</dbReference>
<dbReference type="OrthoDB" id="16079at2759"/>
<dbReference type="InterPro" id="IPR029063">
    <property type="entry name" value="SAM-dependent_MTases_sf"/>
</dbReference>
<dbReference type="GO" id="GO:0005759">
    <property type="term" value="C:mitochondrial matrix"/>
    <property type="evidence" value="ECO:0007669"/>
    <property type="project" value="TreeGrafter"/>
</dbReference>
<dbReference type="GO" id="GO:0000179">
    <property type="term" value="F:rRNA (adenine-N6,N6-)-dimethyltransferase activity"/>
    <property type="evidence" value="ECO:0007669"/>
    <property type="project" value="UniProtKB-UniRule"/>
</dbReference>
<feature type="binding site" evidence="11">
    <location>
        <position position="34"/>
    </location>
    <ligand>
        <name>S-adenosyl-L-methionine</name>
        <dbReference type="ChEBI" id="CHEBI:59789"/>
    </ligand>
</feature>
<evidence type="ECO:0000313" key="16">
    <source>
        <dbReference type="Proteomes" id="UP000271087"/>
    </source>
</evidence>
<dbReference type="WBParaSite" id="nOo.2.0.1.t03441-RA">
    <property type="protein sequence ID" value="nOo.2.0.1.t03441-RA"/>
    <property type="gene ID" value="nOo.2.0.1.g03441"/>
</dbReference>
<keyword evidence="9" id="KW-0496">Mitochondrion</keyword>
<evidence type="ECO:0000256" key="12">
    <source>
        <dbReference type="RuleBase" id="RU362106"/>
    </source>
</evidence>
<dbReference type="PROSITE" id="PS01131">
    <property type="entry name" value="RRNA_A_DIMETH"/>
    <property type="match status" value="1"/>
</dbReference>
<accession>A0A182E605</accession>
<keyword evidence="6 11" id="KW-0694">RNA-binding</keyword>
<evidence type="ECO:0000256" key="8">
    <source>
        <dbReference type="ARBA" id="ARBA00023015"/>
    </source>
</evidence>
<evidence type="ECO:0000256" key="13">
    <source>
        <dbReference type="SAM" id="Coils"/>
    </source>
</evidence>
<dbReference type="InterPro" id="IPR001737">
    <property type="entry name" value="KsgA/Erm"/>
</dbReference>
<dbReference type="Gene3D" id="3.40.50.150">
    <property type="entry name" value="Vaccinia Virus protein VP39"/>
    <property type="match status" value="1"/>
</dbReference>
<reference evidence="15 16" key="2">
    <citation type="submission" date="2018-08" db="EMBL/GenBank/DDBJ databases">
        <authorList>
            <person name="Laetsch R D."/>
            <person name="Stevens L."/>
            <person name="Kumar S."/>
            <person name="Blaxter L. M."/>
        </authorList>
    </citation>
    <scope>NUCLEOTIDE SEQUENCE [LARGE SCALE GENOMIC DNA]</scope>
</reference>
<dbReference type="SUPFAM" id="SSF53335">
    <property type="entry name" value="S-adenosyl-L-methionine-dependent methyltransferases"/>
    <property type="match status" value="1"/>
</dbReference>
<evidence type="ECO:0000256" key="3">
    <source>
        <dbReference type="ARBA" id="ARBA00022603"/>
    </source>
</evidence>